<dbReference type="AlphaFoldDB" id="X1VWU0"/>
<evidence type="ECO:0000313" key="2">
    <source>
        <dbReference type="EMBL" id="GAJ23151.1"/>
    </source>
</evidence>
<proteinExistence type="predicted"/>
<dbReference type="EMBL" id="BARW01035831">
    <property type="protein sequence ID" value="GAJ23151.1"/>
    <property type="molecule type" value="Genomic_DNA"/>
</dbReference>
<feature type="transmembrane region" description="Helical" evidence="1">
    <location>
        <begin position="111"/>
        <end position="131"/>
    </location>
</feature>
<reference evidence="2" key="1">
    <citation type="journal article" date="2014" name="Front. Microbiol.">
        <title>High frequency of phylogenetically diverse reductive dehalogenase-homologous genes in deep subseafloor sedimentary metagenomes.</title>
        <authorList>
            <person name="Kawai M."/>
            <person name="Futagami T."/>
            <person name="Toyoda A."/>
            <person name="Takaki Y."/>
            <person name="Nishi S."/>
            <person name="Hori S."/>
            <person name="Arai W."/>
            <person name="Tsubouchi T."/>
            <person name="Morono Y."/>
            <person name="Uchiyama I."/>
            <person name="Ito T."/>
            <person name="Fujiyama A."/>
            <person name="Inagaki F."/>
            <person name="Takami H."/>
        </authorList>
    </citation>
    <scope>NUCLEOTIDE SEQUENCE</scope>
    <source>
        <strain evidence="2">Expedition CK06-06</strain>
    </source>
</reference>
<keyword evidence="1" id="KW-1133">Transmembrane helix</keyword>
<sequence>ITSKKQLTILILYGIAMFSMIGFLFYPGFGVTFNVNWSPIWSVPFFLYVVAIETIGVLPALYLSFQIYKKFEDELIKKKWKFFIFGLCSIIIFMYGIFISNTLDIPTFRTIIGLVGLILALVGAYMMYYGVGRQIEK</sequence>
<comment type="caution">
    <text evidence="2">The sequence shown here is derived from an EMBL/GenBank/DDBJ whole genome shotgun (WGS) entry which is preliminary data.</text>
</comment>
<gene>
    <name evidence="2" type="ORF">S12H4_55794</name>
</gene>
<evidence type="ECO:0000256" key="1">
    <source>
        <dbReference type="SAM" id="Phobius"/>
    </source>
</evidence>
<feature type="non-terminal residue" evidence="2">
    <location>
        <position position="1"/>
    </location>
</feature>
<feature type="transmembrane region" description="Helical" evidence="1">
    <location>
        <begin position="80"/>
        <end position="99"/>
    </location>
</feature>
<keyword evidence="1" id="KW-0812">Transmembrane</keyword>
<name>X1VWU0_9ZZZZ</name>
<organism evidence="2">
    <name type="scientific">marine sediment metagenome</name>
    <dbReference type="NCBI Taxonomy" id="412755"/>
    <lineage>
        <taxon>unclassified sequences</taxon>
        <taxon>metagenomes</taxon>
        <taxon>ecological metagenomes</taxon>
    </lineage>
</organism>
<accession>X1VWU0</accession>
<protein>
    <submittedName>
        <fullName evidence="2">Uncharacterized protein</fullName>
    </submittedName>
</protein>
<feature type="transmembrane region" description="Helical" evidence="1">
    <location>
        <begin position="7"/>
        <end position="26"/>
    </location>
</feature>
<keyword evidence="1" id="KW-0472">Membrane</keyword>
<feature type="transmembrane region" description="Helical" evidence="1">
    <location>
        <begin position="46"/>
        <end position="68"/>
    </location>
</feature>